<feature type="domain" description="N-acetyltransferase" evidence="1">
    <location>
        <begin position="226"/>
        <end position="364"/>
    </location>
</feature>
<dbReference type="RefSeq" id="WP_217698102.1">
    <property type="nucleotide sequence ID" value="NZ_FUYS01000003.1"/>
</dbReference>
<evidence type="ECO:0000313" key="2">
    <source>
        <dbReference type="EMBL" id="SKB44623.1"/>
    </source>
</evidence>
<dbReference type="Gene3D" id="3.40.630.30">
    <property type="match status" value="1"/>
</dbReference>
<gene>
    <name evidence="2" type="ORF">SAMN05660226_01360</name>
</gene>
<dbReference type="AlphaFoldDB" id="A0A1T5BCQ9"/>
<keyword evidence="3" id="KW-1185">Reference proteome</keyword>
<reference evidence="2 3" key="1">
    <citation type="submission" date="2017-02" db="EMBL/GenBank/DDBJ databases">
        <authorList>
            <person name="Peterson S.W."/>
        </authorList>
    </citation>
    <scope>NUCLEOTIDE SEQUENCE [LARGE SCALE GENOMIC DNA]</scope>
    <source>
        <strain evidence="2 3">DSM 22899</strain>
    </source>
</reference>
<dbReference type="PROSITE" id="PS51186">
    <property type="entry name" value="GNAT"/>
    <property type="match status" value="1"/>
</dbReference>
<organism evidence="2 3">
    <name type="scientific">Parapedobacter luteus</name>
    <dbReference type="NCBI Taxonomy" id="623280"/>
    <lineage>
        <taxon>Bacteria</taxon>
        <taxon>Pseudomonadati</taxon>
        <taxon>Bacteroidota</taxon>
        <taxon>Sphingobacteriia</taxon>
        <taxon>Sphingobacteriales</taxon>
        <taxon>Sphingobacteriaceae</taxon>
        <taxon>Parapedobacter</taxon>
    </lineage>
</organism>
<dbReference type="Pfam" id="PF00857">
    <property type="entry name" value="Isochorismatase"/>
    <property type="match status" value="1"/>
</dbReference>
<dbReference type="CDD" id="cd00431">
    <property type="entry name" value="cysteine_hydrolases"/>
    <property type="match status" value="1"/>
</dbReference>
<dbReference type="InterPro" id="IPR000182">
    <property type="entry name" value="GNAT_dom"/>
</dbReference>
<dbReference type="InterPro" id="IPR016181">
    <property type="entry name" value="Acyl_CoA_acyltransferase"/>
</dbReference>
<dbReference type="Proteomes" id="UP000190541">
    <property type="component" value="Unassembled WGS sequence"/>
</dbReference>
<sequence>MTNNNLEQEKSALLIIDMQYDFASPQGQAYVHGTEEIIPHLASLTRIFRKYGRPVFHMMRLYYPDGSNAELCRRALISSGKHIVAPDSQGAEIIDELLPETDSPYAHDELLKGKVIRCGDNDYILYKPRWGAFYNTTLHDVLQSNGITSLFVAGCNFPNCPRTTMYEASERDYKLAMIPSAISGVYDRGLEEMQNIGIHIFDDLALVDFFFKSGTLITDYHPVYKDAFKTLNMAWLNQYFDIEPVDEYVLSNPEEAILKNGGKILFALKGGQPIGTAALKKMDDGRLELTKMTVHENHRGCGIGKMLCTQAISVSKRLGVKELVLFSHTRLADALNIYRKLGFNETEIDKTKYKRADVMMKLTF</sequence>
<dbReference type="GO" id="GO:0016747">
    <property type="term" value="F:acyltransferase activity, transferring groups other than amino-acyl groups"/>
    <property type="evidence" value="ECO:0007669"/>
    <property type="project" value="InterPro"/>
</dbReference>
<evidence type="ECO:0000259" key="1">
    <source>
        <dbReference type="PROSITE" id="PS51186"/>
    </source>
</evidence>
<dbReference type="STRING" id="623280.SAMN05660226_01360"/>
<dbReference type="SUPFAM" id="SSF52499">
    <property type="entry name" value="Isochorismatase-like hydrolases"/>
    <property type="match status" value="1"/>
</dbReference>
<proteinExistence type="predicted"/>
<dbReference type="EMBL" id="FUYS01000003">
    <property type="protein sequence ID" value="SKB44623.1"/>
    <property type="molecule type" value="Genomic_DNA"/>
</dbReference>
<dbReference type="SUPFAM" id="SSF55729">
    <property type="entry name" value="Acyl-CoA N-acyltransferases (Nat)"/>
    <property type="match status" value="1"/>
</dbReference>
<dbReference type="CDD" id="cd04301">
    <property type="entry name" value="NAT_SF"/>
    <property type="match status" value="1"/>
</dbReference>
<name>A0A1T5BCQ9_9SPHI</name>
<accession>A0A1T5BCQ9</accession>
<dbReference type="PANTHER" id="PTHR47044">
    <property type="entry name" value="OS02G0276400 PROTEIN"/>
    <property type="match status" value="1"/>
</dbReference>
<dbReference type="Gene3D" id="3.40.50.850">
    <property type="entry name" value="Isochorismatase-like"/>
    <property type="match status" value="1"/>
</dbReference>
<dbReference type="Pfam" id="PF00583">
    <property type="entry name" value="Acetyltransf_1"/>
    <property type="match status" value="1"/>
</dbReference>
<evidence type="ECO:0000313" key="3">
    <source>
        <dbReference type="Proteomes" id="UP000190541"/>
    </source>
</evidence>
<protein>
    <submittedName>
        <fullName evidence="2">Nicotinamidase-related amidase</fullName>
    </submittedName>
</protein>
<dbReference type="InterPro" id="IPR000868">
    <property type="entry name" value="Isochorismatase-like_dom"/>
</dbReference>
<dbReference type="InterPro" id="IPR036380">
    <property type="entry name" value="Isochorismatase-like_sf"/>
</dbReference>